<dbReference type="InterPro" id="IPR004089">
    <property type="entry name" value="MCPsignal_dom"/>
</dbReference>
<feature type="domain" description="Methyl-accepting transducer" evidence="13">
    <location>
        <begin position="374"/>
        <end position="610"/>
    </location>
</feature>
<evidence type="ECO:0000256" key="3">
    <source>
        <dbReference type="ARBA" id="ARBA00022481"/>
    </source>
</evidence>
<dbReference type="Gene3D" id="1.10.8.500">
    <property type="entry name" value="HAMP domain in histidine kinase"/>
    <property type="match status" value="1"/>
</dbReference>
<dbReference type="InterPro" id="IPR003660">
    <property type="entry name" value="HAMP_dom"/>
</dbReference>
<reference evidence="15" key="1">
    <citation type="journal article" date="2023" name="Int. J. Syst. Evol. Microbiol.">
        <title>Collibacillus ludicampi gen. nov., sp. nov., a new soil bacterium of the family Alicyclobacillaceae.</title>
        <authorList>
            <person name="Jojima T."/>
            <person name="Ioku Y."/>
            <person name="Fukuta Y."/>
            <person name="Shirasaka N."/>
            <person name="Matsumura Y."/>
            <person name="Mori M."/>
        </authorList>
    </citation>
    <scope>NUCLEOTIDE SEQUENCE</scope>
    <source>
        <strain evidence="15">TP075</strain>
    </source>
</reference>
<keyword evidence="9 11" id="KW-0807">Transducer</keyword>
<dbReference type="CDD" id="cd06225">
    <property type="entry name" value="HAMP"/>
    <property type="match status" value="1"/>
</dbReference>
<proteinExistence type="inferred from homology"/>
<dbReference type="Pfam" id="PF00015">
    <property type="entry name" value="MCPsignal"/>
    <property type="match status" value="1"/>
</dbReference>
<dbReference type="FunFam" id="1.10.287.950:FF:000001">
    <property type="entry name" value="Methyl-accepting chemotaxis sensory transducer"/>
    <property type="match status" value="1"/>
</dbReference>
<dbReference type="Gene3D" id="1.10.287.950">
    <property type="entry name" value="Methyl-accepting chemotaxis protein"/>
    <property type="match status" value="1"/>
</dbReference>
<evidence type="ECO:0000256" key="5">
    <source>
        <dbReference type="ARBA" id="ARBA00022519"/>
    </source>
</evidence>
<keyword evidence="2" id="KW-1003">Cell membrane</keyword>
<keyword evidence="4" id="KW-0145">Chemotaxis</keyword>
<evidence type="ECO:0000256" key="8">
    <source>
        <dbReference type="ARBA" id="ARBA00023136"/>
    </source>
</evidence>
<dbReference type="SMART" id="SM00304">
    <property type="entry name" value="HAMP"/>
    <property type="match status" value="2"/>
</dbReference>
<evidence type="ECO:0000256" key="12">
    <source>
        <dbReference type="SAM" id="Phobius"/>
    </source>
</evidence>
<dbReference type="PANTHER" id="PTHR32089:SF114">
    <property type="entry name" value="METHYL-ACCEPTING CHEMOTAXIS PROTEIN MCPB"/>
    <property type="match status" value="1"/>
</dbReference>
<dbReference type="InterPro" id="IPR029151">
    <property type="entry name" value="Sensor-like_sf"/>
</dbReference>
<name>A0AAV4LCX7_9BACL</name>
<dbReference type="SMART" id="SM00283">
    <property type="entry name" value="MA"/>
    <property type="match status" value="1"/>
</dbReference>
<feature type="transmembrane region" description="Helical" evidence="12">
    <location>
        <begin position="279"/>
        <end position="302"/>
    </location>
</feature>
<gene>
    <name evidence="15" type="ORF">DNHGIG_11490</name>
</gene>
<dbReference type="GO" id="GO:0006935">
    <property type="term" value="P:chemotaxis"/>
    <property type="evidence" value="ECO:0007669"/>
    <property type="project" value="UniProtKB-KW"/>
</dbReference>
<keyword evidence="8 12" id="KW-0472">Membrane</keyword>
<dbReference type="InterPro" id="IPR033479">
    <property type="entry name" value="dCache_1"/>
</dbReference>
<evidence type="ECO:0000256" key="1">
    <source>
        <dbReference type="ARBA" id="ARBA00004429"/>
    </source>
</evidence>
<dbReference type="Pfam" id="PF00672">
    <property type="entry name" value="HAMP"/>
    <property type="match status" value="1"/>
</dbReference>
<dbReference type="PROSITE" id="PS50111">
    <property type="entry name" value="CHEMOTAXIS_TRANSDUC_2"/>
    <property type="match status" value="1"/>
</dbReference>
<feature type="transmembrane region" description="Helical" evidence="12">
    <location>
        <begin position="16"/>
        <end position="37"/>
    </location>
</feature>
<dbReference type="SUPFAM" id="SSF58104">
    <property type="entry name" value="Methyl-accepting chemotaxis protein (MCP) signaling domain"/>
    <property type="match status" value="1"/>
</dbReference>
<dbReference type="PRINTS" id="PR00260">
    <property type="entry name" value="CHEMTRNSDUCR"/>
</dbReference>
<keyword evidence="16" id="KW-1185">Reference proteome</keyword>
<evidence type="ECO:0000256" key="4">
    <source>
        <dbReference type="ARBA" id="ARBA00022500"/>
    </source>
</evidence>
<evidence type="ECO:0000256" key="6">
    <source>
        <dbReference type="ARBA" id="ARBA00022692"/>
    </source>
</evidence>
<evidence type="ECO:0000256" key="2">
    <source>
        <dbReference type="ARBA" id="ARBA00022475"/>
    </source>
</evidence>
<feature type="domain" description="HAMP" evidence="14">
    <location>
        <begin position="303"/>
        <end position="355"/>
    </location>
</feature>
<evidence type="ECO:0000313" key="15">
    <source>
        <dbReference type="EMBL" id="GIM45600.1"/>
    </source>
</evidence>
<dbReference type="PANTHER" id="PTHR32089">
    <property type="entry name" value="METHYL-ACCEPTING CHEMOTAXIS PROTEIN MCPB"/>
    <property type="match status" value="1"/>
</dbReference>
<evidence type="ECO:0000313" key="16">
    <source>
        <dbReference type="Proteomes" id="UP001057291"/>
    </source>
</evidence>
<dbReference type="InterPro" id="IPR004090">
    <property type="entry name" value="Chemotax_Me-accpt_rcpt"/>
</dbReference>
<evidence type="ECO:0000256" key="11">
    <source>
        <dbReference type="PROSITE-ProRule" id="PRU00284"/>
    </source>
</evidence>
<dbReference type="Gene3D" id="3.30.450.20">
    <property type="entry name" value="PAS domain"/>
    <property type="match status" value="2"/>
</dbReference>
<comment type="subcellular location">
    <subcellularLocation>
        <location evidence="1">Cell inner membrane</location>
        <topology evidence="1">Multi-pass membrane protein</topology>
    </subcellularLocation>
</comment>
<keyword evidence="6 12" id="KW-0812">Transmembrane</keyword>
<comment type="similarity">
    <text evidence="10">Belongs to the methyl-accepting chemotaxis (MCP) protein family.</text>
</comment>
<evidence type="ECO:0000259" key="14">
    <source>
        <dbReference type="PROSITE" id="PS50885"/>
    </source>
</evidence>
<accession>A0AAV4LCX7</accession>
<protein>
    <submittedName>
        <fullName evidence="15">Methyl-accepting chemotaxis protein</fullName>
    </submittedName>
</protein>
<dbReference type="Pfam" id="PF02743">
    <property type="entry name" value="dCache_1"/>
    <property type="match status" value="1"/>
</dbReference>
<dbReference type="SUPFAM" id="SSF103190">
    <property type="entry name" value="Sensory domain-like"/>
    <property type="match status" value="1"/>
</dbReference>
<dbReference type="SMART" id="SM00319">
    <property type="entry name" value="TarH"/>
    <property type="match status" value="1"/>
</dbReference>
<comment type="caution">
    <text evidence="15">The sequence shown here is derived from an EMBL/GenBank/DDBJ whole genome shotgun (WGS) entry which is preliminary data.</text>
</comment>
<keyword evidence="7 12" id="KW-1133">Transmembrane helix</keyword>
<dbReference type="GO" id="GO:0005886">
    <property type="term" value="C:plasma membrane"/>
    <property type="evidence" value="ECO:0007669"/>
    <property type="project" value="UniProtKB-SubCell"/>
</dbReference>
<dbReference type="Proteomes" id="UP001057291">
    <property type="component" value="Unassembled WGS sequence"/>
</dbReference>
<dbReference type="CDD" id="cd11386">
    <property type="entry name" value="MCP_signal"/>
    <property type="match status" value="1"/>
</dbReference>
<dbReference type="RefSeq" id="WP_282198787.1">
    <property type="nucleotide sequence ID" value="NZ_BOQE01000001.1"/>
</dbReference>
<dbReference type="CDD" id="cd12914">
    <property type="entry name" value="PDC1_DGC_like"/>
    <property type="match status" value="1"/>
</dbReference>
<evidence type="ECO:0000256" key="7">
    <source>
        <dbReference type="ARBA" id="ARBA00022989"/>
    </source>
</evidence>
<dbReference type="GO" id="GO:0007165">
    <property type="term" value="P:signal transduction"/>
    <property type="evidence" value="ECO:0007669"/>
    <property type="project" value="UniProtKB-KW"/>
</dbReference>
<dbReference type="CDD" id="cd12912">
    <property type="entry name" value="PDC2_MCP_like"/>
    <property type="match status" value="1"/>
</dbReference>
<dbReference type="PROSITE" id="PS50885">
    <property type="entry name" value="HAMP"/>
    <property type="match status" value="1"/>
</dbReference>
<organism evidence="15 16">
    <name type="scientific">Collibacillus ludicampi</name>
    <dbReference type="NCBI Taxonomy" id="2771369"/>
    <lineage>
        <taxon>Bacteria</taxon>
        <taxon>Bacillati</taxon>
        <taxon>Bacillota</taxon>
        <taxon>Bacilli</taxon>
        <taxon>Bacillales</taxon>
        <taxon>Alicyclobacillaceae</taxon>
        <taxon>Collibacillus</taxon>
    </lineage>
</organism>
<dbReference type="EMBL" id="BOQE01000001">
    <property type="protein sequence ID" value="GIM45600.1"/>
    <property type="molecule type" value="Genomic_DNA"/>
</dbReference>
<dbReference type="InterPro" id="IPR003122">
    <property type="entry name" value="Tar_rcpt_lig-bd"/>
</dbReference>
<dbReference type="AlphaFoldDB" id="A0AAV4LCX7"/>
<evidence type="ECO:0000259" key="13">
    <source>
        <dbReference type="PROSITE" id="PS50111"/>
    </source>
</evidence>
<evidence type="ECO:0000256" key="10">
    <source>
        <dbReference type="ARBA" id="ARBA00029447"/>
    </source>
</evidence>
<evidence type="ECO:0000256" key="9">
    <source>
        <dbReference type="ARBA" id="ARBA00023224"/>
    </source>
</evidence>
<keyword evidence="5" id="KW-0997">Cell inner membrane</keyword>
<dbReference type="GO" id="GO:0004888">
    <property type="term" value="F:transmembrane signaling receptor activity"/>
    <property type="evidence" value="ECO:0007669"/>
    <property type="project" value="InterPro"/>
</dbReference>
<sequence>MRKGVKGLFSFDVKKRLILSFAIILIIPSMIIGWVSYQTAKTKVAVEIQQAADENVKLINQTINEAIQAKMRDIDYFSQRVNQEDLNSKDHLPVKEQLDAYAKLHPDLLSIYVGTTTGEFIQSPKLSLPSGYDPRNRPWYQMAMNHKGNIIITEPFSTASTGQMTVTIAKTLQDGSGVVALNLNLQYLSDVVSQVKIGKNGYVFLLDKTSKVIVHPAMKPGTEAKGYESDMMSKRDSGVFDYLYDGQSKYIDFVSNKTTGWKIAATWKADEIDAAASSIFHTTMLVIVLSLFAGAVIVWLIIRSISGRFKELNDAAERISQGDLTETIQVRANHEFDKLAMAFNHMSESLRTIINQVQETADHVAASSIELRASAEQTSKATEQVAMAIQEVASGTENQTRGAEESAKAMEEMAAGISRIAESSSIVSEVASETMQQAEEGNRFVQNTVKQMNAISDSVKRSEESILHLVERAHAIEKIVELITNIADQTSLLALNAAIEAARAGESGRGFAVVADEVRKLAERTAESTKQITYLIEETQKDTKSTVEYMGQVKKEVESGLSVAQETEQKFVRIFESMNRIAGQIQEVAATAQQLSAGTQQVAASVEEMARVSQETAAHSQNVAAITEEQLASMEEIGSSAANLEKMVEELQSLMQRFKV</sequence>
<keyword evidence="3" id="KW-0488">Methylation</keyword>